<dbReference type="GO" id="GO:0008168">
    <property type="term" value="F:methyltransferase activity"/>
    <property type="evidence" value="ECO:0007669"/>
    <property type="project" value="UniProtKB-UniRule"/>
</dbReference>
<reference evidence="8" key="1">
    <citation type="submission" date="2022-04" db="EMBL/GenBank/DDBJ databases">
        <title>Carnegiea gigantea Genome sequencing and assembly v2.</title>
        <authorList>
            <person name="Copetti D."/>
            <person name="Sanderson M.J."/>
            <person name="Burquez A."/>
            <person name="Wojciechowski M.F."/>
        </authorList>
    </citation>
    <scope>NUCLEOTIDE SEQUENCE</scope>
    <source>
        <strain evidence="8">SGP5-SGP5p</strain>
        <tissue evidence="8">Aerial part</tissue>
    </source>
</reference>
<evidence type="ECO:0000256" key="4">
    <source>
        <dbReference type="ARBA" id="ARBA00022968"/>
    </source>
</evidence>
<comment type="similarity">
    <text evidence="2 7">Belongs to the methyltransferase superfamily.</text>
</comment>
<keyword evidence="3 7" id="KW-0489">Methyltransferase</keyword>
<evidence type="ECO:0000313" key="9">
    <source>
        <dbReference type="Proteomes" id="UP001153076"/>
    </source>
</evidence>
<dbReference type="GO" id="GO:0005802">
    <property type="term" value="C:trans-Golgi network"/>
    <property type="evidence" value="ECO:0007669"/>
    <property type="project" value="TreeGrafter"/>
</dbReference>
<comment type="subcellular location">
    <subcellularLocation>
        <location evidence="6">Endomembrane system</location>
        <topology evidence="6">Single-pass membrane protein</topology>
    </subcellularLocation>
    <subcellularLocation>
        <location evidence="1 7">Membrane</location>
        <topology evidence="1 7">Single-pass type II membrane protein</topology>
    </subcellularLocation>
</comment>
<dbReference type="InterPro" id="IPR029063">
    <property type="entry name" value="SAM-dependent_MTases_sf"/>
</dbReference>
<evidence type="ECO:0000256" key="3">
    <source>
        <dbReference type="ARBA" id="ARBA00022603"/>
    </source>
</evidence>
<dbReference type="PANTHER" id="PTHR10108:SF887">
    <property type="entry name" value="METHYLTRANSFERASE PMT22-RELATED"/>
    <property type="match status" value="1"/>
</dbReference>
<gene>
    <name evidence="8" type="ORF">Cgig2_032763</name>
</gene>
<keyword evidence="7" id="KW-1133">Transmembrane helix</keyword>
<dbReference type="EC" id="2.1.1.-" evidence="7"/>
<evidence type="ECO:0000256" key="7">
    <source>
        <dbReference type="RuleBase" id="RU366043"/>
    </source>
</evidence>
<dbReference type="Proteomes" id="UP001153076">
    <property type="component" value="Unassembled WGS sequence"/>
</dbReference>
<keyword evidence="9" id="KW-1185">Reference proteome</keyword>
<protein>
    <recommendedName>
        <fullName evidence="7">Methyltransferase</fullName>
        <ecNumber evidence="7">2.1.1.-</ecNumber>
    </recommendedName>
</protein>
<keyword evidence="4 7" id="KW-0735">Signal-anchor</keyword>
<dbReference type="EMBL" id="JAKOGI010000110">
    <property type="protein sequence ID" value="KAJ8443939.1"/>
    <property type="molecule type" value="Genomic_DNA"/>
</dbReference>
<name>A0A9Q1QJB9_9CARY</name>
<evidence type="ECO:0000313" key="8">
    <source>
        <dbReference type="EMBL" id="KAJ8443939.1"/>
    </source>
</evidence>
<accession>A0A9Q1QJB9</accession>
<organism evidence="8 9">
    <name type="scientific">Carnegiea gigantea</name>
    <dbReference type="NCBI Taxonomy" id="171969"/>
    <lineage>
        <taxon>Eukaryota</taxon>
        <taxon>Viridiplantae</taxon>
        <taxon>Streptophyta</taxon>
        <taxon>Embryophyta</taxon>
        <taxon>Tracheophyta</taxon>
        <taxon>Spermatophyta</taxon>
        <taxon>Magnoliopsida</taxon>
        <taxon>eudicotyledons</taxon>
        <taxon>Gunneridae</taxon>
        <taxon>Pentapetalae</taxon>
        <taxon>Caryophyllales</taxon>
        <taxon>Cactineae</taxon>
        <taxon>Cactaceae</taxon>
        <taxon>Cactoideae</taxon>
        <taxon>Echinocereeae</taxon>
        <taxon>Carnegiea</taxon>
    </lineage>
</organism>
<dbReference type="AlphaFoldDB" id="A0A9Q1QJB9"/>
<dbReference type="GO" id="GO:0032259">
    <property type="term" value="P:methylation"/>
    <property type="evidence" value="ECO:0007669"/>
    <property type="project" value="UniProtKB-KW"/>
</dbReference>
<proteinExistence type="inferred from homology"/>
<dbReference type="GO" id="GO:0005768">
    <property type="term" value="C:endosome"/>
    <property type="evidence" value="ECO:0007669"/>
    <property type="project" value="TreeGrafter"/>
</dbReference>
<dbReference type="GO" id="GO:0016020">
    <property type="term" value="C:membrane"/>
    <property type="evidence" value="ECO:0007669"/>
    <property type="project" value="UniProtKB-SubCell"/>
</dbReference>
<keyword evidence="7" id="KW-0808">Transferase</keyword>
<dbReference type="OrthoDB" id="2013972at2759"/>
<evidence type="ECO:0000256" key="1">
    <source>
        <dbReference type="ARBA" id="ARBA00004606"/>
    </source>
</evidence>
<evidence type="ECO:0000256" key="5">
    <source>
        <dbReference type="ARBA" id="ARBA00023180"/>
    </source>
</evidence>
<dbReference type="Pfam" id="PF03141">
    <property type="entry name" value="Methyltransf_29"/>
    <property type="match status" value="1"/>
</dbReference>
<evidence type="ECO:0000256" key="6">
    <source>
        <dbReference type="ARBA" id="ARBA00037847"/>
    </source>
</evidence>
<evidence type="ECO:0000256" key="2">
    <source>
        <dbReference type="ARBA" id="ARBA00008361"/>
    </source>
</evidence>
<dbReference type="Gene3D" id="3.40.50.150">
    <property type="entry name" value="Vaccinia Virus protein VP39"/>
    <property type="match status" value="1"/>
</dbReference>
<keyword evidence="7" id="KW-0812">Transmembrane</keyword>
<sequence length="661" mass="74899">MAIPSYLHGKRYPFIFSLSLLILAVTLVLMSNSQYSTFFSFSSLPTSFTRLRQIPITSSLYFPPEPQSPPPLPPPIIADVAISAADRLPPLPPQSKIQETPIVLPPEDQLLRDDPPSLRPPPAEIQETAIIRPPTDWAAPLMTRGEIEIDENLVNLKWKVCEGPVAVDYIPCLDNFKAMKKLKKNLKKHMAHRERHCPTPSPRCLVPLPRGYKLPILWPKSREMIWYDNVPHPKLVDYKKDQNWVVRSDDYFVFPGGGTQFREGAASYIKFIEEAVPAVRLGRNIRVVLDVGCGVASFGGNLMDRDVLTMSFAPKDEHEAQIQFALERGIPAILSVIGTQQLTFPNNVYDLIHCARCRVPWHEDGGKPLLELNRVLRPGGFFVWSATPVYLNDERHVSIWNSMVALTQSMCWKLLTKAMAPAGVGLVVYQKPTSPSCYKERKNNDPPMYTPLQRCLSQLPPGASRWPPLWPERLSAKPLGLPPTLFVEELFHNDTKYWSDVVSDVYLGGLGINWTNVRNVMDMTASHGGFAAALEHMPLWVMNVVQIQEPDTLPIIFDRGLIGVYHDWCESFSTYPRTYDLLHSNFLFSNLPKRCDIIDLVAEMDRIVRPGGYVLVQESKEMINKVGSIFRSLQWSVSLYNDQYLVGHKSLWRPEGGEVQR</sequence>
<feature type="transmembrane region" description="Helical" evidence="7">
    <location>
        <begin position="12"/>
        <end position="30"/>
    </location>
</feature>
<comment type="caution">
    <text evidence="8">The sequence shown here is derived from an EMBL/GenBank/DDBJ whole genome shotgun (WGS) entry which is preliminary data.</text>
</comment>
<dbReference type="InterPro" id="IPR004159">
    <property type="entry name" value="Put_SAM_MeTrfase"/>
</dbReference>
<dbReference type="PANTHER" id="PTHR10108">
    <property type="entry name" value="SAM-DEPENDENT METHYLTRANSFERASE"/>
    <property type="match status" value="1"/>
</dbReference>
<keyword evidence="7" id="KW-0472">Membrane</keyword>
<dbReference type="FunFam" id="3.40.50.150:FF:000342">
    <property type="entry name" value="Probable methyltransferase PMT19"/>
    <property type="match status" value="1"/>
</dbReference>
<dbReference type="SUPFAM" id="SSF53335">
    <property type="entry name" value="S-adenosyl-L-methionine-dependent methyltransferases"/>
    <property type="match status" value="2"/>
</dbReference>
<keyword evidence="5 7" id="KW-0325">Glycoprotein</keyword>